<gene>
    <name evidence="1" type="ORF">pv_299</name>
</gene>
<name>W5S566_9VIRU</name>
<evidence type="ECO:0000313" key="2">
    <source>
        <dbReference type="Proteomes" id="UP000202176"/>
    </source>
</evidence>
<sequence length="113" mass="12853">MDFEDVQSVKSSTTDELLSTAIAECLSSSNSGLIMPICRLFESLEKKNEMFLISRLVEALTPLGLNPESGFYGWKSEPPKEELILELCKFQEEILEDEKVNSQFTMFTNFEQS</sequence>
<proteinExistence type="predicted"/>
<protein>
    <submittedName>
        <fullName evidence="1">Uncharacterized protein</fullName>
    </submittedName>
</protein>
<reference evidence="1 2" key="1">
    <citation type="journal article" date="2014" name="Proc. Natl. Acad. Sci. U.S.A.">
        <title>Thirty-thousand-year-old distant relative of giant icosahedral DNA viruses with a pandoravirus morphology.</title>
        <authorList>
            <person name="Legendre M."/>
            <person name="Bartoli J."/>
            <person name="Shmakova L."/>
            <person name="Jeudy S."/>
            <person name="Labadie K."/>
            <person name="Adrait A."/>
            <person name="Lescot M."/>
            <person name="Poirot O."/>
            <person name="Bertaux L."/>
            <person name="Bruley C."/>
            <person name="Coute Y."/>
            <person name="Rivkina E."/>
            <person name="Abergel C."/>
            <person name="Claverie J.M."/>
        </authorList>
    </citation>
    <scope>NUCLEOTIDE SEQUENCE [LARGE SCALE GENOMIC DNA]</scope>
    <source>
        <strain evidence="1">P1084-T</strain>
    </source>
</reference>
<dbReference type="RefSeq" id="YP_009001201.1">
    <property type="nucleotide sequence ID" value="NC_023423.1"/>
</dbReference>
<accession>W5S566</accession>
<dbReference type="GeneID" id="18266327"/>
<dbReference type="EMBL" id="KF740664">
    <property type="protein sequence ID" value="AHH01866.1"/>
    <property type="molecule type" value="Genomic_DNA"/>
</dbReference>
<dbReference type="Proteomes" id="UP000202176">
    <property type="component" value="Segment"/>
</dbReference>
<keyword evidence="2" id="KW-1185">Reference proteome</keyword>
<dbReference type="KEGG" id="vg:18266327"/>
<organism evidence="1 2">
    <name type="scientific">Pithovirus sibericum</name>
    <dbReference type="NCBI Taxonomy" id="1450746"/>
    <lineage>
        <taxon>Viruses</taxon>
        <taxon>Pithoviruses</taxon>
        <taxon>Orthopithovirinae</taxon>
        <taxon>Alphapithovirus</taxon>
        <taxon>Alphapithovirus sibericum</taxon>
    </lineage>
</organism>
<evidence type="ECO:0000313" key="1">
    <source>
        <dbReference type="EMBL" id="AHH01866.1"/>
    </source>
</evidence>